<dbReference type="GO" id="GO:0003677">
    <property type="term" value="F:DNA binding"/>
    <property type="evidence" value="ECO:0007669"/>
    <property type="project" value="UniProtKB-KW"/>
</dbReference>
<keyword evidence="2 6" id="KW-0238">DNA-binding</keyword>
<gene>
    <name evidence="6" type="ORF">SAMN06265784_11065</name>
</gene>
<evidence type="ECO:0000256" key="1">
    <source>
        <dbReference type="ARBA" id="ARBA00023015"/>
    </source>
</evidence>
<name>A0A1X7LXF3_9BURK</name>
<dbReference type="InterPro" id="IPR036388">
    <property type="entry name" value="WH-like_DNA-bd_sf"/>
</dbReference>
<dbReference type="PROSITE" id="PS50995">
    <property type="entry name" value="HTH_MARR_2"/>
    <property type="match status" value="1"/>
</dbReference>
<dbReference type="STRING" id="1515439.SAMN06265784_11065"/>
<sequence length="208" mass="23128">MRAGMRAARQRVDAKDQVKEPAKEPVKDPAKGQMKDRAKNASDTADGRLSDAAQDAAAATRGVSYFLTFKLDLIKSEMISRANAAYRPVVGLDVRSLRVLRIICDTPGITATTLKELTLIEKTLLSKLVADLIERKLVRRSIHPDDARHFQLWSTAAGKRIRTASDELGQVLETEMLSILSADEREELNRIVDKLVDVFRRSGKSRGD</sequence>
<dbReference type="Gene3D" id="1.10.10.10">
    <property type="entry name" value="Winged helix-like DNA-binding domain superfamily/Winged helix DNA-binding domain"/>
    <property type="match status" value="1"/>
</dbReference>
<dbReference type="InterPro" id="IPR052067">
    <property type="entry name" value="Metal_resp_HTH_trans_reg"/>
</dbReference>
<proteinExistence type="predicted"/>
<dbReference type="EMBL" id="FXAT01000010">
    <property type="protein sequence ID" value="SMG57799.1"/>
    <property type="molecule type" value="Genomic_DNA"/>
</dbReference>
<dbReference type="GO" id="GO:0003700">
    <property type="term" value="F:DNA-binding transcription factor activity"/>
    <property type="evidence" value="ECO:0007669"/>
    <property type="project" value="InterPro"/>
</dbReference>
<evidence type="ECO:0000313" key="6">
    <source>
        <dbReference type="EMBL" id="SMG57799.1"/>
    </source>
</evidence>
<evidence type="ECO:0000313" key="7">
    <source>
        <dbReference type="Proteomes" id="UP000193228"/>
    </source>
</evidence>
<dbReference type="InterPro" id="IPR000835">
    <property type="entry name" value="HTH_MarR-typ"/>
</dbReference>
<organism evidence="6 7">
    <name type="scientific">Paraburkholderia susongensis</name>
    <dbReference type="NCBI Taxonomy" id="1515439"/>
    <lineage>
        <taxon>Bacteria</taxon>
        <taxon>Pseudomonadati</taxon>
        <taxon>Pseudomonadota</taxon>
        <taxon>Betaproteobacteria</taxon>
        <taxon>Burkholderiales</taxon>
        <taxon>Burkholderiaceae</taxon>
        <taxon>Paraburkholderia</taxon>
    </lineage>
</organism>
<accession>A0A1X7LXF3</accession>
<feature type="compositionally biased region" description="Basic and acidic residues" evidence="4">
    <location>
        <begin position="10"/>
        <end position="47"/>
    </location>
</feature>
<evidence type="ECO:0000256" key="4">
    <source>
        <dbReference type="SAM" id="MobiDB-lite"/>
    </source>
</evidence>
<dbReference type="PANTHER" id="PTHR35790">
    <property type="entry name" value="HTH-TYPE TRANSCRIPTIONAL REGULATOR PCHR"/>
    <property type="match status" value="1"/>
</dbReference>
<dbReference type="SMART" id="SM00347">
    <property type="entry name" value="HTH_MARR"/>
    <property type="match status" value="1"/>
</dbReference>
<dbReference type="AlphaFoldDB" id="A0A1X7LXF3"/>
<dbReference type="Pfam" id="PF12802">
    <property type="entry name" value="MarR_2"/>
    <property type="match status" value="1"/>
</dbReference>
<evidence type="ECO:0000256" key="2">
    <source>
        <dbReference type="ARBA" id="ARBA00023125"/>
    </source>
</evidence>
<keyword evidence="7" id="KW-1185">Reference proteome</keyword>
<dbReference type="PANTHER" id="PTHR35790:SF4">
    <property type="entry name" value="HTH-TYPE TRANSCRIPTIONAL REGULATOR PCHR"/>
    <property type="match status" value="1"/>
</dbReference>
<feature type="region of interest" description="Disordered" evidence="4">
    <location>
        <begin position="1"/>
        <end position="47"/>
    </location>
</feature>
<dbReference type="SUPFAM" id="SSF46785">
    <property type="entry name" value="Winged helix' DNA-binding domain"/>
    <property type="match status" value="1"/>
</dbReference>
<evidence type="ECO:0000259" key="5">
    <source>
        <dbReference type="PROSITE" id="PS50995"/>
    </source>
</evidence>
<keyword evidence="1" id="KW-0805">Transcription regulation</keyword>
<protein>
    <submittedName>
        <fullName evidence="6">DNA-binding transcriptional regulator, MarR family</fullName>
    </submittedName>
</protein>
<dbReference type="InterPro" id="IPR036390">
    <property type="entry name" value="WH_DNA-bd_sf"/>
</dbReference>
<dbReference type="Proteomes" id="UP000193228">
    <property type="component" value="Unassembled WGS sequence"/>
</dbReference>
<feature type="domain" description="HTH marR-type" evidence="5">
    <location>
        <begin position="64"/>
        <end position="197"/>
    </location>
</feature>
<evidence type="ECO:0000256" key="3">
    <source>
        <dbReference type="ARBA" id="ARBA00023163"/>
    </source>
</evidence>
<keyword evidence="3" id="KW-0804">Transcription</keyword>
<reference evidence="7" key="1">
    <citation type="submission" date="2017-04" db="EMBL/GenBank/DDBJ databases">
        <authorList>
            <person name="Varghese N."/>
            <person name="Submissions S."/>
        </authorList>
    </citation>
    <scope>NUCLEOTIDE SEQUENCE [LARGE SCALE GENOMIC DNA]</scope>
    <source>
        <strain evidence="7">LMG 29540</strain>
    </source>
</reference>